<proteinExistence type="predicted"/>
<evidence type="ECO:0000313" key="4">
    <source>
        <dbReference type="Proteomes" id="UP000353394"/>
    </source>
</evidence>
<reference evidence="3 4" key="1">
    <citation type="submission" date="2019-04" db="EMBL/GenBank/DDBJ databases">
        <authorList>
            <consortium name="Pathogen Informatics"/>
        </authorList>
    </citation>
    <scope>NUCLEOTIDE SEQUENCE [LARGE SCALE GENOMIC DNA]</scope>
    <source>
        <strain evidence="3 4">K36395</strain>
    </source>
</reference>
<dbReference type="PROSITE" id="PS51094">
    <property type="entry name" value="PTS_EIIA_TYPE_2"/>
    <property type="match status" value="1"/>
</dbReference>
<keyword evidence="2" id="KW-0804">Transcription</keyword>
<dbReference type="Pfam" id="PF00359">
    <property type="entry name" value="PTS_EIIA_2"/>
    <property type="match status" value="1"/>
</dbReference>
<dbReference type="EMBL" id="CAAIJW010000018">
    <property type="protein sequence ID" value="VHD20343.1"/>
    <property type="molecule type" value="Genomic_DNA"/>
</dbReference>
<dbReference type="InterPro" id="IPR002178">
    <property type="entry name" value="PTS_EIIA_type-2_dom"/>
</dbReference>
<dbReference type="InterPro" id="IPR013196">
    <property type="entry name" value="HTH_11"/>
</dbReference>
<comment type="caution">
    <text evidence="3">The sequence shown here is derived from an EMBL/GenBank/DDBJ whole genome shotgun (WGS) entry which is preliminary data.</text>
</comment>
<dbReference type="InterPro" id="IPR036388">
    <property type="entry name" value="WH-like_DNA-bd_sf"/>
</dbReference>
<dbReference type="InterPro" id="IPR016152">
    <property type="entry name" value="PTrfase/Anion_transptr"/>
</dbReference>
<dbReference type="InterPro" id="IPR050661">
    <property type="entry name" value="BglG_antiterminators"/>
</dbReference>
<dbReference type="InterPro" id="IPR036390">
    <property type="entry name" value="WH_DNA-bd_sf"/>
</dbReference>
<evidence type="ECO:0000256" key="1">
    <source>
        <dbReference type="ARBA" id="ARBA00023015"/>
    </source>
</evidence>
<accession>A0A8B6J626</accession>
<protein>
    <submittedName>
        <fullName evidence="3">Mannitol operon activator</fullName>
    </submittedName>
</protein>
<dbReference type="AlphaFoldDB" id="A0A8B6J626"/>
<gene>
    <name evidence="3" type="ORF">SAMEA1711581_01797</name>
</gene>
<dbReference type="SUPFAM" id="SSF55804">
    <property type="entry name" value="Phoshotransferase/anion transport protein"/>
    <property type="match status" value="1"/>
</dbReference>
<dbReference type="Gene3D" id="3.40.930.10">
    <property type="entry name" value="Mannitol-specific EII, Chain A"/>
    <property type="match status" value="1"/>
</dbReference>
<dbReference type="Proteomes" id="UP000353394">
    <property type="component" value="Unassembled WGS sequence"/>
</dbReference>
<evidence type="ECO:0000313" key="3">
    <source>
        <dbReference type="EMBL" id="VHD20343.1"/>
    </source>
</evidence>
<dbReference type="Pfam" id="PF08279">
    <property type="entry name" value="HTH_11"/>
    <property type="match status" value="2"/>
</dbReference>
<organism evidence="3 4">
    <name type="scientific">Streptococcus pyogenes</name>
    <dbReference type="NCBI Taxonomy" id="1314"/>
    <lineage>
        <taxon>Bacteria</taxon>
        <taxon>Bacillati</taxon>
        <taxon>Bacillota</taxon>
        <taxon>Bacilli</taxon>
        <taxon>Lactobacillales</taxon>
        <taxon>Streptococcaceae</taxon>
        <taxon>Streptococcus</taxon>
    </lineage>
</organism>
<dbReference type="PANTHER" id="PTHR30185">
    <property type="entry name" value="CRYPTIC BETA-GLUCOSIDE BGL OPERON ANTITERMINATOR"/>
    <property type="match status" value="1"/>
</dbReference>
<dbReference type="SUPFAM" id="SSF46785">
    <property type="entry name" value="Winged helix' DNA-binding domain"/>
    <property type="match status" value="1"/>
</dbReference>
<sequence length="656" mass="76964">MVYDDIMLLTKREEQLLKALLNYGKLSIDNMGDILKVSRRTVYRVLNELTDSLESLNISIIKEDQKYYLTGELEELRAFSSQDNFSKNERLNLITYYLLIANQEITNEFLQEKLAVSNVTIIQDIAIVEKRLADFNILLKRQKGYQVTDSQKQKRWLLAVLLSNNQSISDFWKLKTGYFDLIPLDRMRAARDTFQKYQSDIPEMDSKLMQFFSILLALSNWQEIESSSHQVSKLALDFSQKVYGEFSKETKSLYSIQEILYFARLLDQFVLKRQETPLFQENFDSEFYYNVSNLIDKVALYTKINFTKDKTLFKFLFNHIRLSLAVPIIFADSNISDLAHEALHHNDYLHRLIRLLVIEIFPTYLQSESEFELMTLHFASSLRRSPTIYPIRLLLLTDERPLATELLMSRLKQIAPFVEYIQTKGSTQLDEEDFERYDAVLSTKLFANDKVHLVSTFPTPNELIELEQWLQNIQINRDIKRREDSTFFQPPIFKDYFNASQLILNHFSLTSLKNDNSFEQTVVELIRGLEDVTDYPYLSQKLLNRFKESPMAIPETGLALLHTQSSKVQKSSFKVVELENPVIATSMNGQDEEVKRILVMLTRLEEDEEIRDLMTAISQSIIENHLYTEIYKTGNYDIIYQLLNQIFTEKIKHLEN</sequence>
<evidence type="ECO:0000256" key="2">
    <source>
        <dbReference type="ARBA" id="ARBA00023163"/>
    </source>
</evidence>
<name>A0A8B6J626_STRPY</name>
<dbReference type="Gene3D" id="1.10.10.10">
    <property type="entry name" value="Winged helix-like DNA-binding domain superfamily/Winged helix DNA-binding domain"/>
    <property type="match status" value="2"/>
</dbReference>
<keyword evidence="1" id="KW-0805">Transcription regulation</keyword>
<dbReference type="PANTHER" id="PTHR30185:SF18">
    <property type="entry name" value="TRANSCRIPTIONAL REGULATOR MTLR"/>
    <property type="match status" value="1"/>
</dbReference>